<keyword evidence="2" id="KW-1003">Cell membrane</keyword>
<dbReference type="OrthoDB" id="18006at2157"/>
<evidence type="ECO:0000256" key="6">
    <source>
        <dbReference type="SAM" id="Phobius"/>
    </source>
</evidence>
<feature type="transmembrane region" description="Helical" evidence="6">
    <location>
        <begin position="6"/>
        <end position="27"/>
    </location>
</feature>
<dbReference type="GO" id="GO:0005886">
    <property type="term" value="C:plasma membrane"/>
    <property type="evidence" value="ECO:0007669"/>
    <property type="project" value="UniProtKB-SubCell"/>
</dbReference>
<dbReference type="Gene3D" id="1.10.287.3510">
    <property type="match status" value="1"/>
</dbReference>
<proteinExistence type="predicted"/>
<dbReference type="InterPro" id="IPR050601">
    <property type="entry name" value="CPA3_antiporter_subunitC"/>
</dbReference>
<reference evidence="7 8" key="1">
    <citation type="submission" date="2016-10" db="EMBL/GenBank/DDBJ databases">
        <authorList>
            <person name="de Groot N.N."/>
        </authorList>
    </citation>
    <scope>NUCLEOTIDE SEQUENCE [LARGE SCALE GENOMIC DNA]</scope>
    <source>
        <strain evidence="7 8">OGL-20</strain>
    </source>
</reference>
<dbReference type="GeneID" id="33335028"/>
<evidence type="ECO:0000256" key="5">
    <source>
        <dbReference type="ARBA" id="ARBA00023136"/>
    </source>
</evidence>
<dbReference type="PANTHER" id="PTHR34583:SF2">
    <property type="entry name" value="ANTIPORTER SUBUNIT MNHC2-RELATED"/>
    <property type="match status" value="1"/>
</dbReference>
<comment type="subcellular location">
    <subcellularLocation>
        <location evidence="1">Cell membrane</location>
        <topology evidence="1">Multi-pass membrane protein</topology>
    </subcellularLocation>
</comment>
<dbReference type="RefSeq" id="WP_082432047.1">
    <property type="nucleotide sequence ID" value="NZ_CP015105.1"/>
</dbReference>
<sequence length="121" mass="13092">MNNVILVNLPFIVVALLLAVGFYTIGFKRNLIKVVIGIEILEGAVNLFLIALGYVKGAYAPIYTMAPQDATNNMVLPTPQALTLTSIVIGVAVSALMLAFAVNIYRHYGTLDVTKVRRLKG</sequence>
<dbReference type="Pfam" id="PF00420">
    <property type="entry name" value="Oxidored_q2"/>
    <property type="match status" value="1"/>
</dbReference>
<keyword evidence="5 6" id="KW-0472">Membrane</keyword>
<protein>
    <submittedName>
        <fullName evidence="7">Membrane bound hydrogenase subunit mbhG</fullName>
    </submittedName>
</protein>
<dbReference type="PANTHER" id="PTHR34583">
    <property type="entry name" value="ANTIPORTER SUBUNIT MNHC2-RELATED"/>
    <property type="match status" value="1"/>
</dbReference>
<evidence type="ECO:0000256" key="4">
    <source>
        <dbReference type="ARBA" id="ARBA00022989"/>
    </source>
</evidence>
<gene>
    <name evidence="7" type="ORF">SAMN05216170_2381</name>
</gene>
<evidence type="ECO:0000256" key="3">
    <source>
        <dbReference type="ARBA" id="ARBA00022692"/>
    </source>
</evidence>
<organism evidence="7 8">
    <name type="scientific">Thermococcus thioreducens</name>
    <dbReference type="NCBI Taxonomy" id="277988"/>
    <lineage>
        <taxon>Archaea</taxon>
        <taxon>Methanobacteriati</taxon>
        <taxon>Methanobacteriota</taxon>
        <taxon>Thermococci</taxon>
        <taxon>Thermococcales</taxon>
        <taxon>Thermococcaceae</taxon>
        <taxon>Thermococcus</taxon>
    </lineage>
</organism>
<evidence type="ECO:0000256" key="2">
    <source>
        <dbReference type="ARBA" id="ARBA00022475"/>
    </source>
</evidence>
<dbReference type="EMBL" id="FOIW01000003">
    <property type="protein sequence ID" value="SEW24473.1"/>
    <property type="molecule type" value="Genomic_DNA"/>
</dbReference>
<evidence type="ECO:0000256" key="1">
    <source>
        <dbReference type="ARBA" id="ARBA00004651"/>
    </source>
</evidence>
<feature type="transmembrane region" description="Helical" evidence="6">
    <location>
        <begin position="81"/>
        <end position="105"/>
    </location>
</feature>
<dbReference type="AlphaFoldDB" id="A0A1I0QC57"/>
<dbReference type="InterPro" id="IPR039428">
    <property type="entry name" value="NUOK/Mnh_C1-like"/>
</dbReference>
<keyword evidence="4 6" id="KW-1133">Transmembrane helix</keyword>
<dbReference type="Proteomes" id="UP000182125">
    <property type="component" value="Unassembled WGS sequence"/>
</dbReference>
<keyword evidence="3 6" id="KW-0812">Transmembrane</keyword>
<feature type="transmembrane region" description="Helical" evidence="6">
    <location>
        <begin position="34"/>
        <end position="55"/>
    </location>
</feature>
<name>A0A1I0QC57_9EURY</name>
<accession>A0A1I0QC57</accession>
<evidence type="ECO:0000313" key="7">
    <source>
        <dbReference type="EMBL" id="SEW24473.1"/>
    </source>
</evidence>
<evidence type="ECO:0000313" key="8">
    <source>
        <dbReference type="Proteomes" id="UP000182125"/>
    </source>
</evidence>